<dbReference type="InterPro" id="IPR033690">
    <property type="entry name" value="Adenylat_kinase_CS"/>
</dbReference>
<evidence type="ECO:0000313" key="12">
    <source>
        <dbReference type="Proteomes" id="UP000186817"/>
    </source>
</evidence>
<comment type="subcellular location">
    <subcellularLocation>
        <location evidence="9">Cytoplasm</location>
    </subcellularLocation>
    <subcellularLocation>
        <location evidence="9">Nucleus</location>
    </subcellularLocation>
</comment>
<dbReference type="GO" id="GO:0005524">
    <property type="term" value="F:ATP binding"/>
    <property type="evidence" value="ECO:0007669"/>
    <property type="project" value="UniProtKB-KW"/>
</dbReference>
<feature type="binding site" evidence="9">
    <location>
        <position position="360"/>
    </location>
    <ligand>
        <name>a ribonucleoside 5'-phosphate</name>
        <dbReference type="ChEBI" id="CHEBI:58043"/>
    </ligand>
</feature>
<feature type="binding site" evidence="9">
    <location>
        <position position="320"/>
    </location>
    <ligand>
        <name>CMP</name>
        <dbReference type="ChEBI" id="CHEBI:60377"/>
    </ligand>
</feature>
<feature type="compositionally biased region" description="Low complexity" evidence="10">
    <location>
        <begin position="19"/>
        <end position="29"/>
    </location>
</feature>
<dbReference type="OrthoDB" id="409405at2759"/>
<organism evidence="11 12">
    <name type="scientific">Symbiodinium microadriaticum</name>
    <name type="common">Dinoflagellate</name>
    <name type="synonym">Zooxanthella microadriatica</name>
    <dbReference type="NCBI Taxonomy" id="2951"/>
    <lineage>
        <taxon>Eukaryota</taxon>
        <taxon>Sar</taxon>
        <taxon>Alveolata</taxon>
        <taxon>Dinophyceae</taxon>
        <taxon>Suessiales</taxon>
        <taxon>Symbiodiniaceae</taxon>
        <taxon>Symbiodinium</taxon>
    </lineage>
</organism>
<protein>
    <recommendedName>
        <fullName evidence="9">UMP-CMP kinase</fullName>
        <ecNumber evidence="9">2.7.4.14</ecNumber>
    </recommendedName>
    <alternativeName>
        <fullName evidence="9">Deoxycytidylate kinase</fullName>
        <shortName evidence="9">CK</shortName>
        <shortName evidence="9">dCMP kinase</shortName>
    </alternativeName>
    <alternativeName>
        <fullName evidence="9">Uridine monophosphate/cytidine monophosphate kinase</fullName>
        <shortName evidence="9">UMP/CMP kinase</shortName>
        <shortName evidence="9">UMP/CMPK</shortName>
    </alternativeName>
</protein>
<dbReference type="SUPFAM" id="SSF52540">
    <property type="entry name" value="P-loop containing nucleoside triphosphate hydrolases"/>
    <property type="match status" value="1"/>
</dbReference>
<dbReference type="Gene3D" id="3.40.50.300">
    <property type="entry name" value="P-loop containing nucleotide triphosphate hydrolases"/>
    <property type="match status" value="1"/>
</dbReference>
<comment type="function">
    <text evidence="9">Catalyzes the phosphorylation of pyrimidine nucleoside monophosphates at the expense of ATP. Plays an important role in de novo pyrimidine nucleotide biosynthesis. Has preference for UMP and CMP as phosphate acceptors.</text>
</comment>
<dbReference type="GO" id="GO:0006207">
    <property type="term" value="P:'de novo' pyrimidine nucleobase biosynthetic process"/>
    <property type="evidence" value="ECO:0007669"/>
    <property type="project" value="InterPro"/>
</dbReference>
<dbReference type="CDD" id="cd01428">
    <property type="entry name" value="ADK"/>
    <property type="match status" value="1"/>
</dbReference>
<feature type="binding site" evidence="9">
    <location>
        <begin position="234"/>
        <end position="239"/>
    </location>
    <ligand>
        <name>ATP</name>
        <dbReference type="ChEBI" id="CHEBI:30616"/>
    </ligand>
</feature>
<dbReference type="EC" id="2.7.4.14" evidence="9"/>
<dbReference type="InterPro" id="IPR006266">
    <property type="entry name" value="UMP_CMP_kinase"/>
</dbReference>
<dbReference type="NCBIfam" id="TIGR01359">
    <property type="entry name" value="UMP_CMP_kin_fam"/>
    <property type="match status" value="1"/>
</dbReference>
<feature type="binding site" evidence="9">
    <location>
        <begin position="313"/>
        <end position="316"/>
    </location>
    <ligand>
        <name>a ribonucleoside 5'-phosphate</name>
        <dbReference type="ChEBI" id="CHEBI:58043"/>
    </ligand>
</feature>
<dbReference type="HAMAP" id="MF_00235">
    <property type="entry name" value="Adenylate_kinase_Adk"/>
    <property type="match status" value="1"/>
</dbReference>
<keyword evidence="5 9" id="KW-0067">ATP-binding</keyword>
<sequence length="423" mass="47863">MGAAENKQQQLNKKKKKQNQTQKEQQKQQMQMQMKMRCLSCEDSVIEEHQAILEELQNCPKPLDPKAQSRLQPMASFGPLRRPAWKTARRWLGDGVRGPRFTDVEGHLQKAKEFFTKPALSYPEYKQQCESLRLFAFGGVCGGCVLSLFLFPPKSSYWATWSPWQWAQYVGSCFKAAPALFATEKIETVSYQSILYPQRKVSATVPPASTVQSSPSKPVAPPKPRVLFVLGGPGAGKGTQCTNICTRFPHWSHISAGDCLRAERNDPQSKDGELINSYLKEGKIVPVEITVRLLEKAMQKDMAQGKTDFLIDGFPRNLDNVTGWEQVIGDRADVLGVLFFEATETEMEKRLLGRSATSGRVDDNLESIRKRFRTYEKETMPIVEKYKKQRMVFTVDGMQSVDEVWSHTLTKLREVEAVAVYGP</sequence>
<proteinExistence type="inferred from homology"/>
<evidence type="ECO:0000256" key="6">
    <source>
        <dbReference type="ARBA" id="ARBA00022975"/>
    </source>
</evidence>
<reference evidence="11 12" key="1">
    <citation type="submission" date="2016-02" db="EMBL/GenBank/DDBJ databases">
        <title>Genome analysis of coral dinoflagellate symbionts highlights evolutionary adaptations to a symbiotic lifestyle.</title>
        <authorList>
            <person name="Aranda M."/>
            <person name="Li Y."/>
            <person name="Liew Y.J."/>
            <person name="Baumgarten S."/>
            <person name="Simakov O."/>
            <person name="Wilson M."/>
            <person name="Piel J."/>
            <person name="Ashoor H."/>
            <person name="Bougouffa S."/>
            <person name="Bajic V.B."/>
            <person name="Ryu T."/>
            <person name="Ravasi T."/>
            <person name="Bayer T."/>
            <person name="Micklem G."/>
            <person name="Kim H."/>
            <person name="Bhak J."/>
            <person name="Lajeunesse T.C."/>
            <person name="Voolstra C.R."/>
        </authorList>
    </citation>
    <scope>NUCLEOTIDE SEQUENCE [LARGE SCALE GENOMIC DNA]</scope>
    <source>
        <strain evidence="11 12">CCMP2467</strain>
    </source>
</reference>
<dbReference type="PANTHER" id="PTHR23359">
    <property type="entry name" value="NUCLEOTIDE KINASE"/>
    <property type="match status" value="1"/>
</dbReference>
<keyword evidence="12" id="KW-1185">Reference proteome</keyword>
<comment type="catalytic activity">
    <reaction evidence="8 9">
        <text>UMP + ATP = UDP + ADP</text>
        <dbReference type="Rhea" id="RHEA:24400"/>
        <dbReference type="ChEBI" id="CHEBI:30616"/>
        <dbReference type="ChEBI" id="CHEBI:57865"/>
        <dbReference type="ChEBI" id="CHEBI:58223"/>
        <dbReference type="ChEBI" id="CHEBI:456216"/>
        <dbReference type="EC" id="2.7.4.14"/>
    </reaction>
</comment>
<keyword evidence="2 9" id="KW-0808">Transferase</keyword>
<dbReference type="InterPro" id="IPR027417">
    <property type="entry name" value="P-loop_NTPase"/>
</dbReference>
<accession>A0A1Q9CZT4</accession>
<evidence type="ECO:0000256" key="10">
    <source>
        <dbReference type="SAM" id="MobiDB-lite"/>
    </source>
</evidence>
<dbReference type="GO" id="GO:0005737">
    <property type="term" value="C:cytoplasm"/>
    <property type="evidence" value="ECO:0007669"/>
    <property type="project" value="UniProtKB-SubCell"/>
</dbReference>
<feature type="binding site" evidence="9">
    <location>
        <position position="354"/>
    </location>
    <ligand>
        <name>ATP</name>
        <dbReference type="ChEBI" id="CHEBI:30616"/>
    </ligand>
</feature>
<keyword evidence="4 9" id="KW-0418">Kinase</keyword>
<keyword evidence="6 9" id="KW-0665">Pyrimidine biosynthesis</keyword>
<feature type="compositionally biased region" description="Low complexity" evidence="10">
    <location>
        <begin position="1"/>
        <end position="11"/>
    </location>
</feature>
<keyword evidence="3 9" id="KW-0547">Nucleotide-binding</keyword>
<feature type="binding site" evidence="9">
    <location>
        <position position="399"/>
    </location>
    <ligand>
        <name>ATP</name>
        <dbReference type="ChEBI" id="CHEBI:30616"/>
    </ligand>
</feature>
<feature type="binding site" evidence="9">
    <location>
        <begin position="283"/>
        <end position="285"/>
    </location>
    <ligand>
        <name>a ribonucleoside 5'-phosphate</name>
        <dbReference type="ChEBI" id="CHEBI:58043"/>
    </ligand>
</feature>
<evidence type="ECO:0000256" key="3">
    <source>
        <dbReference type="ARBA" id="ARBA00022741"/>
    </source>
</evidence>
<comment type="catalytic activity">
    <reaction evidence="9">
        <text>dCMP + ATP = dCDP + ADP</text>
        <dbReference type="Rhea" id="RHEA:25094"/>
        <dbReference type="ChEBI" id="CHEBI:30616"/>
        <dbReference type="ChEBI" id="CHEBI:57566"/>
        <dbReference type="ChEBI" id="CHEBI:58593"/>
        <dbReference type="ChEBI" id="CHEBI:456216"/>
        <dbReference type="EC" id="2.7.4.14"/>
    </reaction>
</comment>
<dbReference type="GO" id="GO:0005634">
    <property type="term" value="C:nucleus"/>
    <property type="evidence" value="ECO:0007669"/>
    <property type="project" value="UniProtKB-SubCell"/>
</dbReference>
<dbReference type="PRINTS" id="PR00094">
    <property type="entry name" value="ADENYLTKNASE"/>
</dbReference>
<dbReference type="Proteomes" id="UP000186817">
    <property type="component" value="Unassembled WGS sequence"/>
</dbReference>
<comment type="cofactor">
    <cofactor evidence="9">
        <name>Mg(2+)</name>
        <dbReference type="ChEBI" id="CHEBI:18420"/>
    </cofactor>
    <text evidence="9">Binds 1 Mg(2+) ion per monomer.</text>
</comment>
<gene>
    <name evidence="11" type="primary">cmpk1</name>
    <name evidence="11" type="ORF">AK812_SmicGene30251</name>
</gene>
<dbReference type="EMBL" id="LSRX01000815">
    <property type="protein sequence ID" value="OLP88422.1"/>
    <property type="molecule type" value="Genomic_DNA"/>
</dbReference>
<comment type="subunit">
    <text evidence="9">Monomer.</text>
</comment>
<dbReference type="AlphaFoldDB" id="A0A1Q9CZT4"/>
<dbReference type="InterPro" id="IPR000850">
    <property type="entry name" value="Adenylat/UMP-CMP_kin"/>
</dbReference>
<evidence type="ECO:0000256" key="4">
    <source>
        <dbReference type="ARBA" id="ARBA00022777"/>
    </source>
</evidence>
<dbReference type="GO" id="GO:0036431">
    <property type="term" value="F:dCMP kinase activity"/>
    <property type="evidence" value="ECO:0007669"/>
    <property type="project" value="RHEA"/>
</dbReference>
<dbReference type="PROSITE" id="PS00113">
    <property type="entry name" value="ADENYLATE_KINASE"/>
    <property type="match status" value="1"/>
</dbReference>
<comment type="catalytic activity">
    <reaction evidence="9">
        <text>CMP + ATP = CDP + ADP</text>
        <dbReference type="Rhea" id="RHEA:11600"/>
        <dbReference type="ChEBI" id="CHEBI:30616"/>
        <dbReference type="ChEBI" id="CHEBI:58069"/>
        <dbReference type="ChEBI" id="CHEBI:60377"/>
        <dbReference type="ChEBI" id="CHEBI:456216"/>
        <dbReference type="EC" id="2.7.4.14"/>
    </reaction>
</comment>
<evidence type="ECO:0000256" key="8">
    <source>
        <dbReference type="ARBA" id="ARBA00048116"/>
    </source>
</evidence>
<feature type="binding site" evidence="9">
    <location>
        <position position="261"/>
    </location>
    <ligand>
        <name>a ribonucleoside 5'-phosphate</name>
        <dbReference type="ChEBI" id="CHEBI:58043"/>
    </ligand>
</feature>
<evidence type="ECO:0000313" key="11">
    <source>
        <dbReference type="EMBL" id="OLP88422.1"/>
    </source>
</evidence>
<evidence type="ECO:0000256" key="9">
    <source>
        <dbReference type="HAMAP-Rule" id="MF_03172"/>
    </source>
</evidence>
<feature type="region of interest" description="LID" evidence="9">
    <location>
        <begin position="353"/>
        <end position="363"/>
    </location>
</feature>
<feature type="region of interest" description="Disordered" evidence="10">
    <location>
        <begin position="1"/>
        <end position="29"/>
    </location>
</feature>
<feature type="region of interest" description="NMPbind" evidence="9">
    <location>
        <begin position="255"/>
        <end position="285"/>
    </location>
</feature>
<dbReference type="GO" id="GO:0006221">
    <property type="term" value="P:pyrimidine nucleotide biosynthetic process"/>
    <property type="evidence" value="ECO:0007669"/>
    <property type="project" value="UniProtKB-UniRule"/>
</dbReference>
<feature type="binding site" evidence="9">
    <location>
        <position position="371"/>
    </location>
    <ligand>
        <name>a ribonucleoside 5'-phosphate</name>
        <dbReference type="ChEBI" id="CHEBI:58043"/>
    </ligand>
</feature>
<comment type="domain">
    <text evidence="9">Consists of three domains, a large central CORE domain and two small peripheral domains, NMPbind and LID, which undergo movements during catalysis. The LID domain closes over the site of phosphoryl transfer upon ATP binding. Assembling and dissambling the active center during each catalytic cycle provides an effective means to prevent ATP hydrolysis.</text>
</comment>
<dbReference type="Pfam" id="PF00406">
    <property type="entry name" value="ADK"/>
    <property type="match status" value="1"/>
</dbReference>
<evidence type="ECO:0000256" key="1">
    <source>
        <dbReference type="ARBA" id="ARBA00022490"/>
    </source>
</evidence>
<comment type="caution">
    <text evidence="11">The sequence shown here is derived from an EMBL/GenBank/DDBJ whole genome shotgun (WGS) entry which is preliminary data.</text>
</comment>
<comment type="similarity">
    <text evidence="9">Belongs to the adenylate kinase family. UMP-CMP kinase subfamily.</text>
</comment>
<keyword evidence="1 9" id="KW-0963">Cytoplasm</keyword>
<dbReference type="HAMAP" id="MF_03172">
    <property type="entry name" value="Adenylate_kinase_UMP_CMP_kin"/>
    <property type="match status" value="1"/>
</dbReference>
<name>A0A1Q9CZT4_SYMMI</name>
<evidence type="ECO:0000256" key="2">
    <source>
        <dbReference type="ARBA" id="ARBA00022679"/>
    </source>
</evidence>
<dbReference type="GO" id="GO:0036430">
    <property type="term" value="F:CMP kinase activity"/>
    <property type="evidence" value="ECO:0007669"/>
    <property type="project" value="RHEA"/>
</dbReference>
<dbReference type="GO" id="GO:0033862">
    <property type="term" value="F:UMP kinase activity"/>
    <property type="evidence" value="ECO:0007669"/>
    <property type="project" value="RHEA"/>
</dbReference>
<keyword evidence="7 9" id="KW-0539">Nucleus</keyword>
<evidence type="ECO:0000256" key="5">
    <source>
        <dbReference type="ARBA" id="ARBA00022840"/>
    </source>
</evidence>
<evidence type="ECO:0000256" key="7">
    <source>
        <dbReference type="ARBA" id="ARBA00023242"/>
    </source>
</evidence>